<protein>
    <recommendedName>
        <fullName evidence="2">Ribosomal silencing factor RsfS</fullName>
    </recommendedName>
</protein>
<evidence type="ECO:0000313" key="3">
    <source>
        <dbReference type="EMBL" id="RZO25701.1"/>
    </source>
</evidence>
<dbReference type="GO" id="GO:0090071">
    <property type="term" value="P:negative regulation of ribosome biogenesis"/>
    <property type="evidence" value="ECO:0007669"/>
    <property type="project" value="UniProtKB-UniRule"/>
</dbReference>
<name>A0A520MWW8_9GAMM</name>
<dbReference type="SUPFAM" id="SSF81301">
    <property type="entry name" value="Nucleotidyltransferase"/>
    <property type="match status" value="1"/>
</dbReference>
<accession>A0A520MWW8</accession>
<dbReference type="NCBIfam" id="TIGR00090">
    <property type="entry name" value="rsfS_iojap_ybeB"/>
    <property type="match status" value="1"/>
</dbReference>
<dbReference type="PANTHER" id="PTHR21043:SF0">
    <property type="entry name" value="MITOCHONDRIAL ASSEMBLY OF RIBOSOMAL LARGE SUBUNIT PROTEIN 1"/>
    <property type="match status" value="1"/>
</dbReference>
<comment type="subunit">
    <text evidence="2">Interacts with ribosomal protein uL14 (rplN).</text>
</comment>
<comment type="similarity">
    <text evidence="1 2">Belongs to the Iojap/RsfS family.</text>
</comment>
<dbReference type="AlphaFoldDB" id="A0A520MWW8"/>
<comment type="caution">
    <text evidence="3">The sequence shown here is derived from an EMBL/GenBank/DDBJ whole genome shotgun (WGS) entry which is preliminary data.</text>
</comment>
<gene>
    <name evidence="2 3" type="primary">rsfS</name>
    <name evidence="3" type="ORF">EVA92_04690</name>
</gene>
<keyword evidence="2" id="KW-0963">Cytoplasm</keyword>
<comment type="function">
    <text evidence="2">Functions as a ribosomal silencing factor. Interacts with ribosomal protein uL14 (rplN), blocking formation of intersubunit bridge B8. Prevents association of the 30S and 50S ribosomal subunits and the formation of functional ribosomes, thus repressing translation.</text>
</comment>
<dbReference type="InterPro" id="IPR043519">
    <property type="entry name" value="NT_sf"/>
</dbReference>
<organism evidence="3 4">
    <name type="scientific">SAR86 cluster bacterium</name>
    <dbReference type="NCBI Taxonomy" id="2030880"/>
    <lineage>
        <taxon>Bacteria</taxon>
        <taxon>Pseudomonadati</taxon>
        <taxon>Pseudomonadota</taxon>
        <taxon>Gammaproteobacteria</taxon>
        <taxon>SAR86 cluster</taxon>
    </lineage>
</organism>
<evidence type="ECO:0000313" key="4">
    <source>
        <dbReference type="Proteomes" id="UP000315825"/>
    </source>
</evidence>
<dbReference type="InterPro" id="IPR004394">
    <property type="entry name" value="Iojap/RsfS/C7orf30"/>
</dbReference>
<dbReference type="HAMAP" id="MF_01477">
    <property type="entry name" value="Iojap_RsfS"/>
    <property type="match status" value="1"/>
</dbReference>
<dbReference type="GO" id="GO:0017148">
    <property type="term" value="P:negative regulation of translation"/>
    <property type="evidence" value="ECO:0007669"/>
    <property type="project" value="UniProtKB-UniRule"/>
</dbReference>
<proteinExistence type="inferred from homology"/>
<keyword evidence="2" id="KW-0678">Repressor</keyword>
<dbReference type="GO" id="GO:0042256">
    <property type="term" value="P:cytosolic ribosome assembly"/>
    <property type="evidence" value="ECO:0007669"/>
    <property type="project" value="UniProtKB-UniRule"/>
</dbReference>
<evidence type="ECO:0000256" key="2">
    <source>
        <dbReference type="HAMAP-Rule" id="MF_01477"/>
    </source>
</evidence>
<reference evidence="3 4" key="1">
    <citation type="submission" date="2019-02" db="EMBL/GenBank/DDBJ databases">
        <title>Prokaryotic population dynamics and viral predation in marine succession experiment using metagenomics: the confinement effect.</title>
        <authorList>
            <person name="Haro-Moreno J.M."/>
            <person name="Rodriguez-Valera F."/>
            <person name="Lopez-Perez M."/>
        </authorList>
    </citation>
    <scope>NUCLEOTIDE SEQUENCE [LARGE SCALE GENOMIC DNA]</scope>
    <source>
        <strain evidence="3">MED-G159</strain>
    </source>
</reference>
<dbReference type="Proteomes" id="UP000315825">
    <property type="component" value="Unassembled WGS sequence"/>
</dbReference>
<evidence type="ECO:0000256" key="1">
    <source>
        <dbReference type="ARBA" id="ARBA00010574"/>
    </source>
</evidence>
<dbReference type="GO" id="GO:0043023">
    <property type="term" value="F:ribosomal large subunit binding"/>
    <property type="evidence" value="ECO:0007669"/>
    <property type="project" value="TreeGrafter"/>
</dbReference>
<keyword evidence="2" id="KW-0810">Translation regulation</keyword>
<dbReference type="GO" id="GO:0005737">
    <property type="term" value="C:cytoplasm"/>
    <property type="evidence" value="ECO:0007669"/>
    <property type="project" value="UniProtKB-SubCell"/>
</dbReference>
<sequence length="113" mass="12760">MPKTLNDHNEIKKICLDALDDMKAQNVSEIDIEKFSSFASNLIIATGTSSRHLKSISDKVIDSLKDNKVKVLGTEGQEAKEWILIDIGDVLVNIMTEESREHYDLESLWDRGN</sequence>
<dbReference type="Gene3D" id="3.30.460.10">
    <property type="entry name" value="Beta Polymerase, domain 2"/>
    <property type="match status" value="1"/>
</dbReference>
<comment type="subcellular location">
    <subcellularLocation>
        <location evidence="2">Cytoplasm</location>
    </subcellularLocation>
</comment>
<dbReference type="Pfam" id="PF02410">
    <property type="entry name" value="RsfS"/>
    <property type="match status" value="1"/>
</dbReference>
<dbReference type="PANTHER" id="PTHR21043">
    <property type="entry name" value="IOJAP SUPERFAMILY ORTHOLOG"/>
    <property type="match status" value="1"/>
</dbReference>
<dbReference type="EMBL" id="SHBE01000012">
    <property type="protein sequence ID" value="RZO25701.1"/>
    <property type="molecule type" value="Genomic_DNA"/>
</dbReference>